<dbReference type="Pfam" id="PF07995">
    <property type="entry name" value="GSDH"/>
    <property type="match status" value="1"/>
</dbReference>
<dbReference type="Proteomes" id="UP000650511">
    <property type="component" value="Unassembled WGS sequence"/>
</dbReference>
<feature type="domain" description="Glucose/Sorbosone dehydrogenase" evidence="2">
    <location>
        <begin position="71"/>
        <end position="407"/>
    </location>
</feature>
<evidence type="ECO:0000313" key="3">
    <source>
        <dbReference type="EMBL" id="GGI08090.1"/>
    </source>
</evidence>
<proteinExistence type="predicted"/>
<evidence type="ECO:0000256" key="1">
    <source>
        <dbReference type="SAM" id="MobiDB-lite"/>
    </source>
</evidence>
<sequence>MLGGTAILALALTGCDDTPDDTASSTTGTDADGTAGAPDAEDADAEDTGAAAPQEADEEPQPIIEAVTEGLDQPWGLAFLDGGPLLLVTQLPGTLSVVDTDTGEVTDLAGVPEVVVEGQGGLLDVAVDPDDDWIYLTHVSADDGATSTHLSRARLDLDAARLDDVEVLFAVDPFLPEPPVHFGSRVVVGPDEHLYVTVGDRGSKDFDDHPSQDPSNHLGTTIRLAPDGSVPQDNPFVDDPDVRDEIFTFGHRNVQGMAVHPDTGKLWQSEHGEEDGDELNVLRAGGNYGWPVATTACEYGTDVPVGEHPDERDDTVPPVRYWECGTGGFAPGGMTFYDGDQFPAWQGDLFVAGLATQELARFAVDGDTAEEVERLLGDEGWRIRDVEAGPHDGALYLALDEAEVPIVRLVAEDGG</sequence>
<evidence type="ECO:0000259" key="2">
    <source>
        <dbReference type="Pfam" id="PF07995"/>
    </source>
</evidence>
<evidence type="ECO:0000313" key="4">
    <source>
        <dbReference type="Proteomes" id="UP000650511"/>
    </source>
</evidence>
<dbReference type="EMBL" id="BMHA01000010">
    <property type="protein sequence ID" value="GGI08090.1"/>
    <property type="molecule type" value="Genomic_DNA"/>
</dbReference>
<dbReference type="AlphaFoldDB" id="A0A8J3AA04"/>
<feature type="region of interest" description="Disordered" evidence="1">
    <location>
        <begin position="200"/>
        <end position="235"/>
    </location>
</feature>
<reference evidence="3" key="2">
    <citation type="submission" date="2020-09" db="EMBL/GenBank/DDBJ databases">
        <authorList>
            <person name="Sun Q."/>
            <person name="Zhou Y."/>
        </authorList>
    </citation>
    <scope>NUCLEOTIDE SEQUENCE</scope>
    <source>
        <strain evidence="3">CGMCC 1.14988</strain>
    </source>
</reference>
<dbReference type="Gene3D" id="2.120.10.30">
    <property type="entry name" value="TolB, C-terminal domain"/>
    <property type="match status" value="1"/>
</dbReference>
<reference evidence="3" key="1">
    <citation type="journal article" date="2014" name="Int. J. Syst. Evol. Microbiol.">
        <title>Complete genome sequence of Corynebacterium casei LMG S-19264T (=DSM 44701T), isolated from a smear-ripened cheese.</title>
        <authorList>
            <consortium name="US DOE Joint Genome Institute (JGI-PGF)"/>
            <person name="Walter F."/>
            <person name="Albersmeier A."/>
            <person name="Kalinowski J."/>
            <person name="Ruckert C."/>
        </authorList>
    </citation>
    <scope>NUCLEOTIDE SEQUENCE</scope>
    <source>
        <strain evidence="3">CGMCC 1.14988</strain>
    </source>
</reference>
<gene>
    <name evidence="3" type="ORF">GCM10011354_27360</name>
</gene>
<dbReference type="PANTHER" id="PTHR19328">
    <property type="entry name" value="HEDGEHOG-INTERACTING PROTEIN"/>
    <property type="match status" value="1"/>
</dbReference>
<feature type="compositionally biased region" description="Basic and acidic residues" evidence="1">
    <location>
        <begin position="201"/>
        <end position="211"/>
    </location>
</feature>
<dbReference type="PANTHER" id="PTHR19328:SF75">
    <property type="entry name" value="ALDOSE SUGAR DEHYDROGENASE YLII"/>
    <property type="match status" value="1"/>
</dbReference>
<organism evidence="3 4">
    <name type="scientific">Egicoccus halophilus</name>
    <dbReference type="NCBI Taxonomy" id="1670830"/>
    <lineage>
        <taxon>Bacteria</taxon>
        <taxon>Bacillati</taxon>
        <taxon>Actinomycetota</taxon>
        <taxon>Nitriliruptoria</taxon>
        <taxon>Egicoccales</taxon>
        <taxon>Egicoccaceae</taxon>
        <taxon>Egicoccus</taxon>
    </lineage>
</organism>
<accession>A0A8J3AA04</accession>
<feature type="region of interest" description="Disordered" evidence="1">
    <location>
        <begin position="13"/>
        <end position="60"/>
    </location>
</feature>
<dbReference type="InterPro" id="IPR012938">
    <property type="entry name" value="Glc/Sorbosone_DH"/>
</dbReference>
<feature type="compositionally biased region" description="Low complexity" evidence="1">
    <location>
        <begin position="13"/>
        <end position="38"/>
    </location>
</feature>
<name>A0A8J3AA04_9ACTN</name>
<comment type="caution">
    <text evidence="3">The sequence shown here is derived from an EMBL/GenBank/DDBJ whole genome shotgun (WGS) entry which is preliminary data.</text>
</comment>
<protein>
    <submittedName>
        <fullName evidence="3">Pyrroloquinoline-quinone glucose dehydrogenase</fullName>
    </submittedName>
</protein>
<keyword evidence="4" id="KW-1185">Reference proteome</keyword>
<dbReference type="SUPFAM" id="SSF50952">
    <property type="entry name" value="Soluble quinoprotein glucose dehydrogenase"/>
    <property type="match status" value="1"/>
</dbReference>
<dbReference type="InterPro" id="IPR011042">
    <property type="entry name" value="6-blade_b-propeller_TolB-like"/>
</dbReference>
<dbReference type="InterPro" id="IPR011041">
    <property type="entry name" value="Quinoprot_gluc/sorb_DH_b-prop"/>
</dbReference>
<dbReference type="RefSeq" id="WP_205745467.1">
    <property type="nucleotide sequence ID" value="NZ_BMHA01000010.1"/>
</dbReference>